<evidence type="ECO:0000313" key="10">
    <source>
        <dbReference type="EMBL" id="KAL1297875.1"/>
    </source>
</evidence>
<evidence type="ECO:0000256" key="3">
    <source>
        <dbReference type="ARBA" id="ARBA00022729"/>
    </source>
</evidence>
<feature type="transmembrane region" description="Helical" evidence="7">
    <location>
        <begin position="233"/>
        <end position="252"/>
    </location>
</feature>
<reference evidence="10 11" key="1">
    <citation type="submission" date="2024-07" db="EMBL/GenBank/DDBJ databases">
        <title>Draft sequence of the Neodothiora populina.</title>
        <authorList>
            <person name="Drown D.D."/>
            <person name="Schuette U.S."/>
            <person name="Buechlein A.B."/>
            <person name="Rusch D.R."/>
            <person name="Winton L.W."/>
            <person name="Adams G.A."/>
        </authorList>
    </citation>
    <scope>NUCLEOTIDE SEQUENCE [LARGE SCALE GENOMIC DNA]</scope>
    <source>
        <strain evidence="10 11">CPC 39397</strain>
    </source>
</reference>
<organism evidence="10 11">
    <name type="scientific">Neodothiora populina</name>
    <dbReference type="NCBI Taxonomy" id="2781224"/>
    <lineage>
        <taxon>Eukaryota</taxon>
        <taxon>Fungi</taxon>
        <taxon>Dikarya</taxon>
        <taxon>Ascomycota</taxon>
        <taxon>Pezizomycotina</taxon>
        <taxon>Dothideomycetes</taxon>
        <taxon>Dothideomycetidae</taxon>
        <taxon>Dothideales</taxon>
        <taxon>Dothioraceae</taxon>
        <taxon>Neodothiora</taxon>
    </lineage>
</organism>
<keyword evidence="6 7" id="KW-0472">Membrane</keyword>
<dbReference type="Pfam" id="PF25147">
    <property type="entry name" value="Ribophorin_II_C"/>
    <property type="match status" value="1"/>
</dbReference>
<sequence length="288" mass="30366">MKFPSSIVLPLLSLGASLAAAADWTFEDATVSISTKGAGVAGAFKEKLSVGKALAKDVTLGPADTIKVILTSTEGGTPKRPHQAFLSIREPKTGLEESFPFIVKESGKGKVEVTQRDLPIQLLTAGLPLEAKLTLASFGSSTPYSSKAFEVTVAADQAAPIIAPEAPVRYGKKAEINHIFRADPVSPPKIISSFFVLAIAATLPVLLGVWLMLGANLNHLGKAMSADPVSHTLFFGSIAGLEGVFFLYYSTWNLFQTLPAVAVFAVVAFLSGSRALGEVQARRLAGQR</sequence>
<evidence type="ECO:0000256" key="4">
    <source>
        <dbReference type="ARBA" id="ARBA00022824"/>
    </source>
</evidence>
<evidence type="ECO:0000256" key="1">
    <source>
        <dbReference type="ARBA" id="ARBA00004477"/>
    </source>
</evidence>
<keyword evidence="5 7" id="KW-1133">Transmembrane helix</keyword>
<gene>
    <name evidence="10" type="ORF">AAFC00_006397</name>
</gene>
<dbReference type="EMBL" id="JBFMKM010000014">
    <property type="protein sequence ID" value="KAL1297875.1"/>
    <property type="molecule type" value="Genomic_DNA"/>
</dbReference>
<keyword evidence="2 7" id="KW-0812">Transmembrane</keyword>
<evidence type="ECO:0000259" key="9">
    <source>
        <dbReference type="Pfam" id="PF25147"/>
    </source>
</evidence>
<proteinExistence type="predicted"/>
<evidence type="ECO:0000256" key="2">
    <source>
        <dbReference type="ARBA" id="ARBA00022692"/>
    </source>
</evidence>
<feature type="domain" description="Ribophorin II C-terminal" evidence="9">
    <location>
        <begin position="180"/>
        <end position="283"/>
    </location>
</feature>
<accession>A0ABR3P6G2</accession>
<dbReference type="Proteomes" id="UP001562354">
    <property type="component" value="Unassembled WGS sequence"/>
</dbReference>
<dbReference type="GeneID" id="95980096"/>
<evidence type="ECO:0000256" key="8">
    <source>
        <dbReference type="SAM" id="SignalP"/>
    </source>
</evidence>
<comment type="caution">
    <text evidence="10">The sequence shown here is derived from an EMBL/GenBank/DDBJ whole genome shotgun (WGS) entry which is preliminary data.</text>
</comment>
<dbReference type="PANTHER" id="PTHR12640">
    <property type="entry name" value="RIBOPHORIN II"/>
    <property type="match status" value="1"/>
</dbReference>
<feature type="signal peptide" evidence="8">
    <location>
        <begin position="1"/>
        <end position="21"/>
    </location>
</feature>
<protein>
    <recommendedName>
        <fullName evidence="9">Ribophorin II C-terminal domain-containing protein</fullName>
    </recommendedName>
</protein>
<dbReference type="PANTHER" id="PTHR12640:SF0">
    <property type="entry name" value="DOLICHYL-DIPHOSPHOOLIGOSACCHARIDE--PROTEIN GLYCOSYLTRANSFERASE SUBUNIT 2"/>
    <property type="match status" value="1"/>
</dbReference>
<evidence type="ECO:0000256" key="6">
    <source>
        <dbReference type="ARBA" id="ARBA00023136"/>
    </source>
</evidence>
<dbReference type="InterPro" id="IPR056790">
    <property type="entry name" value="Ribophorin_II_C"/>
</dbReference>
<keyword evidence="3 8" id="KW-0732">Signal</keyword>
<dbReference type="RefSeq" id="XP_069197557.1">
    <property type="nucleotide sequence ID" value="XM_069346347.1"/>
</dbReference>
<dbReference type="InterPro" id="IPR008814">
    <property type="entry name" value="Swp1"/>
</dbReference>
<name>A0ABR3P6G2_9PEZI</name>
<evidence type="ECO:0000256" key="5">
    <source>
        <dbReference type="ARBA" id="ARBA00022989"/>
    </source>
</evidence>
<evidence type="ECO:0000256" key="7">
    <source>
        <dbReference type="SAM" id="Phobius"/>
    </source>
</evidence>
<keyword evidence="11" id="KW-1185">Reference proteome</keyword>
<feature type="transmembrane region" description="Helical" evidence="7">
    <location>
        <begin position="258"/>
        <end position="277"/>
    </location>
</feature>
<keyword evidence="4" id="KW-0256">Endoplasmic reticulum</keyword>
<feature type="chain" id="PRO_5047522645" description="Ribophorin II C-terminal domain-containing protein" evidence="8">
    <location>
        <begin position="22"/>
        <end position="288"/>
    </location>
</feature>
<evidence type="ECO:0000313" key="11">
    <source>
        <dbReference type="Proteomes" id="UP001562354"/>
    </source>
</evidence>
<feature type="transmembrane region" description="Helical" evidence="7">
    <location>
        <begin position="190"/>
        <end position="213"/>
    </location>
</feature>
<comment type="subcellular location">
    <subcellularLocation>
        <location evidence="1">Endoplasmic reticulum membrane</location>
        <topology evidence="1">Multi-pass membrane protein</topology>
    </subcellularLocation>
</comment>